<dbReference type="CDD" id="cd14014">
    <property type="entry name" value="STKc_PknB_like"/>
    <property type="match status" value="1"/>
</dbReference>
<dbReference type="EMBL" id="JBHUOP010000011">
    <property type="protein sequence ID" value="MFD2841823.1"/>
    <property type="molecule type" value="Genomic_DNA"/>
</dbReference>
<dbReference type="InterPro" id="IPR008271">
    <property type="entry name" value="Ser/Thr_kinase_AS"/>
</dbReference>
<evidence type="ECO:0000259" key="8">
    <source>
        <dbReference type="PROSITE" id="PS50011"/>
    </source>
</evidence>
<feature type="domain" description="Protein kinase" evidence="8">
    <location>
        <begin position="12"/>
        <end position="266"/>
    </location>
</feature>
<keyword evidence="10" id="KW-1185">Reference proteome</keyword>
<evidence type="ECO:0000256" key="2">
    <source>
        <dbReference type="ARBA" id="ARBA00022741"/>
    </source>
</evidence>
<name>A0ABW5XJ96_9MICO</name>
<keyword evidence="7" id="KW-0812">Transmembrane</keyword>
<dbReference type="InterPro" id="IPR011009">
    <property type="entry name" value="Kinase-like_dom_sf"/>
</dbReference>
<dbReference type="Gene3D" id="1.10.510.10">
    <property type="entry name" value="Transferase(Phosphotransferase) domain 1"/>
    <property type="match status" value="1"/>
</dbReference>
<keyword evidence="1 9" id="KW-0808">Transferase</keyword>
<keyword evidence="7" id="KW-0472">Membrane</keyword>
<keyword evidence="2 5" id="KW-0547">Nucleotide-binding</keyword>
<evidence type="ECO:0000256" key="7">
    <source>
        <dbReference type="SAM" id="Phobius"/>
    </source>
</evidence>
<keyword evidence="4 5" id="KW-0067">ATP-binding</keyword>
<evidence type="ECO:0000256" key="6">
    <source>
        <dbReference type="SAM" id="MobiDB-lite"/>
    </source>
</evidence>
<dbReference type="PROSITE" id="PS50011">
    <property type="entry name" value="PROTEIN_KINASE_DOM"/>
    <property type="match status" value="1"/>
</dbReference>
<evidence type="ECO:0000256" key="1">
    <source>
        <dbReference type="ARBA" id="ARBA00022679"/>
    </source>
</evidence>
<dbReference type="SMART" id="SM00220">
    <property type="entry name" value="S_TKc"/>
    <property type="match status" value="1"/>
</dbReference>
<dbReference type="PROSITE" id="PS00107">
    <property type="entry name" value="PROTEIN_KINASE_ATP"/>
    <property type="match status" value="1"/>
</dbReference>
<evidence type="ECO:0000256" key="4">
    <source>
        <dbReference type="ARBA" id="ARBA00022840"/>
    </source>
</evidence>
<feature type="transmembrane region" description="Helical" evidence="7">
    <location>
        <begin position="506"/>
        <end position="524"/>
    </location>
</feature>
<feature type="region of interest" description="Disordered" evidence="6">
    <location>
        <begin position="358"/>
        <end position="379"/>
    </location>
</feature>
<dbReference type="Gene3D" id="3.30.200.20">
    <property type="entry name" value="Phosphorylase Kinase, domain 1"/>
    <property type="match status" value="1"/>
</dbReference>
<dbReference type="RefSeq" id="WP_377468239.1">
    <property type="nucleotide sequence ID" value="NZ_JBHUOP010000011.1"/>
</dbReference>
<gene>
    <name evidence="9" type="ORF">ACFSYH_14780</name>
</gene>
<proteinExistence type="predicted"/>
<organism evidence="9 10">
    <name type="scientific">Populibacterium corticicola</name>
    <dbReference type="NCBI Taxonomy" id="1812826"/>
    <lineage>
        <taxon>Bacteria</taxon>
        <taxon>Bacillati</taxon>
        <taxon>Actinomycetota</taxon>
        <taxon>Actinomycetes</taxon>
        <taxon>Micrococcales</taxon>
        <taxon>Jonesiaceae</taxon>
        <taxon>Populibacterium</taxon>
    </lineage>
</organism>
<accession>A0ABW5XJ96</accession>
<feature type="binding site" evidence="5">
    <location>
        <position position="40"/>
    </location>
    <ligand>
        <name>ATP</name>
        <dbReference type="ChEBI" id="CHEBI:30616"/>
    </ligand>
</feature>
<reference evidence="10" key="1">
    <citation type="journal article" date="2019" name="Int. J. Syst. Evol. Microbiol.">
        <title>The Global Catalogue of Microorganisms (GCM) 10K type strain sequencing project: providing services to taxonomists for standard genome sequencing and annotation.</title>
        <authorList>
            <consortium name="The Broad Institute Genomics Platform"/>
            <consortium name="The Broad Institute Genome Sequencing Center for Infectious Disease"/>
            <person name="Wu L."/>
            <person name="Ma J."/>
        </authorList>
    </citation>
    <scope>NUCLEOTIDE SEQUENCE [LARGE SCALE GENOMIC DNA]</scope>
    <source>
        <strain evidence="10">KCTC 33576</strain>
    </source>
</reference>
<dbReference type="PANTHER" id="PTHR43289:SF34">
    <property type="entry name" value="SERINE_THREONINE-PROTEIN KINASE YBDM-RELATED"/>
    <property type="match status" value="1"/>
</dbReference>
<dbReference type="InterPro" id="IPR017441">
    <property type="entry name" value="Protein_kinase_ATP_BS"/>
</dbReference>
<keyword evidence="7" id="KW-1133">Transmembrane helix</keyword>
<dbReference type="PROSITE" id="PS00108">
    <property type="entry name" value="PROTEIN_KINASE_ST"/>
    <property type="match status" value="1"/>
</dbReference>
<dbReference type="SUPFAM" id="SSF56112">
    <property type="entry name" value="Protein kinase-like (PK-like)"/>
    <property type="match status" value="1"/>
</dbReference>
<evidence type="ECO:0000313" key="10">
    <source>
        <dbReference type="Proteomes" id="UP001597391"/>
    </source>
</evidence>
<feature type="transmembrane region" description="Helical" evidence="7">
    <location>
        <begin position="544"/>
        <end position="565"/>
    </location>
</feature>
<sequence length="591" mass="62675">MGFEPGTEIGGYRIVNQLGAGAMGVVYRAVDGGGQAVAFKILRSSAIDQDELRERLIREATSLRKVNHPAVAAMLDVETDADETFIVTELVEGPTLEAYVADNGPLPPGQLAATAQRLHSALEAVHEAGVVHRDLKPNNVLMGTDGPVLIDFGIAHGMQDPRLTATGLVVGTPGYLAPELINGRHPNAGTDLWGWAAVLTFAATGRAPFGYGGYEAVIARAMAGKPDVDGLDERVAYALRGALAVSPENRWSPQDVIEELKDAAAMPGTVPIYHSATDSQATEVITATPPVPLPDADPTLVRPQATVPLEGNQLVGNQDGHTAVISAEDSATEVLERGTPPTFTPIGAGAGEHETFDESQGISYPSFDSGDGEGYPEDDYQRAEPRHRWVPLSAAALTVVLAACWAPFITIIVLVGFLLLFSVVGIGWDAYHGKRERRGPRQSDTAAAVFLAPWHAIKGIAYALPSLVFSGVVSIFVGGSLFWLAYSGNLGGSPQDGEIARGHQTIIIAAAVTVFVILAWFGPLTRTTRLGGRLTMEALFPGPFATMVLVFLLLGASAYIAFVVYGETALQPWPFRISPESANNILGRFFN</sequence>
<comment type="caution">
    <text evidence="9">The sequence shown here is derived from an EMBL/GenBank/DDBJ whole genome shotgun (WGS) entry which is preliminary data.</text>
</comment>
<keyword evidence="3 9" id="KW-0418">Kinase</keyword>
<dbReference type="Pfam" id="PF00069">
    <property type="entry name" value="Pkinase"/>
    <property type="match status" value="1"/>
</dbReference>
<feature type="transmembrane region" description="Helical" evidence="7">
    <location>
        <begin position="405"/>
        <end position="428"/>
    </location>
</feature>
<evidence type="ECO:0000256" key="3">
    <source>
        <dbReference type="ARBA" id="ARBA00022777"/>
    </source>
</evidence>
<dbReference type="InterPro" id="IPR000719">
    <property type="entry name" value="Prot_kinase_dom"/>
</dbReference>
<feature type="transmembrane region" description="Helical" evidence="7">
    <location>
        <begin position="460"/>
        <end position="486"/>
    </location>
</feature>
<protein>
    <submittedName>
        <fullName evidence="9">Serine/threonine-protein kinase</fullName>
        <ecNumber evidence="9">2.7.11.1</ecNumber>
    </submittedName>
</protein>
<dbReference type="EC" id="2.7.11.1" evidence="9"/>
<dbReference type="Proteomes" id="UP001597391">
    <property type="component" value="Unassembled WGS sequence"/>
</dbReference>
<evidence type="ECO:0000256" key="5">
    <source>
        <dbReference type="PROSITE-ProRule" id="PRU10141"/>
    </source>
</evidence>
<evidence type="ECO:0000313" key="9">
    <source>
        <dbReference type="EMBL" id="MFD2841823.1"/>
    </source>
</evidence>
<dbReference type="PANTHER" id="PTHR43289">
    <property type="entry name" value="MITOGEN-ACTIVATED PROTEIN KINASE KINASE KINASE 20-RELATED"/>
    <property type="match status" value="1"/>
</dbReference>
<dbReference type="GO" id="GO:0004674">
    <property type="term" value="F:protein serine/threonine kinase activity"/>
    <property type="evidence" value="ECO:0007669"/>
    <property type="project" value="UniProtKB-EC"/>
</dbReference>